<reference evidence="3 4" key="1">
    <citation type="submission" date="2019-04" db="EMBL/GenBank/DDBJ databases">
        <title>Flavobacterium sp. nov. isolated from construction timber.</title>
        <authorList>
            <person name="Lin S.-Y."/>
            <person name="Chang C.-T."/>
            <person name="Young C.-C."/>
        </authorList>
    </citation>
    <scope>NUCLEOTIDE SEQUENCE [LARGE SCALE GENOMIC DNA]</scope>
    <source>
        <strain evidence="3 4">CC-CTC003</strain>
    </source>
</reference>
<protein>
    <recommendedName>
        <fullName evidence="2">TonB C-terminal domain-containing protein</fullName>
    </recommendedName>
</protein>
<gene>
    <name evidence="3" type="ORF">E6C50_11390</name>
</gene>
<proteinExistence type="predicted"/>
<feature type="signal peptide" evidence="1">
    <location>
        <begin position="1"/>
        <end position="20"/>
    </location>
</feature>
<dbReference type="Pfam" id="PF03544">
    <property type="entry name" value="TonB_C"/>
    <property type="match status" value="1"/>
</dbReference>
<organism evidence="3 4">
    <name type="scientific">Flavobacterium supellecticarium</name>
    <dbReference type="NCBI Taxonomy" id="2565924"/>
    <lineage>
        <taxon>Bacteria</taxon>
        <taxon>Pseudomonadati</taxon>
        <taxon>Bacteroidota</taxon>
        <taxon>Flavobacteriia</taxon>
        <taxon>Flavobacteriales</taxon>
        <taxon>Flavobacteriaceae</taxon>
        <taxon>Flavobacterium</taxon>
    </lineage>
</organism>
<evidence type="ECO:0000313" key="3">
    <source>
        <dbReference type="EMBL" id="THF49947.1"/>
    </source>
</evidence>
<dbReference type="RefSeq" id="WP_136403353.1">
    <property type="nucleotide sequence ID" value="NZ_SSNZ01000004.1"/>
</dbReference>
<feature type="chain" id="PRO_5020458418" description="TonB C-terminal domain-containing protein" evidence="1">
    <location>
        <begin position="21"/>
        <end position="223"/>
    </location>
</feature>
<dbReference type="AlphaFoldDB" id="A0A4S3ZW06"/>
<dbReference type="SUPFAM" id="SSF74653">
    <property type="entry name" value="TolA/TonB C-terminal domain"/>
    <property type="match status" value="1"/>
</dbReference>
<dbReference type="OrthoDB" id="1352583at2"/>
<dbReference type="Proteomes" id="UP000307507">
    <property type="component" value="Unassembled WGS sequence"/>
</dbReference>
<dbReference type="EMBL" id="SSNZ01000004">
    <property type="protein sequence ID" value="THF49947.1"/>
    <property type="molecule type" value="Genomic_DNA"/>
</dbReference>
<comment type="caution">
    <text evidence="3">The sequence shown here is derived from an EMBL/GenBank/DDBJ whole genome shotgun (WGS) entry which is preliminary data.</text>
</comment>
<keyword evidence="4" id="KW-1185">Reference proteome</keyword>
<dbReference type="InterPro" id="IPR037682">
    <property type="entry name" value="TonB_C"/>
</dbReference>
<dbReference type="GO" id="GO:0055085">
    <property type="term" value="P:transmembrane transport"/>
    <property type="evidence" value="ECO:0007669"/>
    <property type="project" value="InterPro"/>
</dbReference>
<accession>A0A4S3ZW06</accession>
<evidence type="ECO:0000313" key="4">
    <source>
        <dbReference type="Proteomes" id="UP000307507"/>
    </source>
</evidence>
<evidence type="ECO:0000256" key="1">
    <source>
        <dbReference type="SAM" id="SignalP"/>
    </source>
</evidence>
<name>A0A4S3ZW06_9FLAO</name>
<evidence type="ECO:0000259" key="2">
    <source>
        <dbReference type="Pfam" id="PF03544"/>
    </source>
</evidence>
<sequence length="223" mass="25453">MSTKLKAMALCLLISVSALGQSEIKFEGETINRIDKDGKKQGVWKLFDKDNGITIVMKMENDAFVSNVDYYRNEQRIVSQDKTDPGKYNFYVDSKPVPVKIIVENDKRKVVQENGKALDDKSQEAFFSVLEIKTMYYGGESVLRRFLANASSGDWDSSASILLKWDIDKNGAVENIKVIKSDNETFNETAIKIIQKMPRWQPVFSNGRFLKGMYNTRISFMES</sequence>
<dbReference type="Gene3D" id="3.30.1150.10">
    <property type="match status" value="1"/>
</dbReference>
<feature type="domain" description="TonB C-terminal" evidence="2">
    <location>
        <begin position="161"/>
        <end position="220"/>
    </location>
</feature>
<keyword evidence="1" id="KW-0732">Signal</keyword>